<dbReference type="GO" id="GO:0003824">
    <property type="term" value="F:catalytic activity"/>
    <property type="evidence" value="ECO:0007669"/>
    <property type="project" value="InterPro"/>
</dbReference>
<dbReference type="Proteomes" id="UP000027616">
    <property type="component" value="Chromosome I"/>
</dbReference>
<keyword evidence="9" id="KW-1185">Reference proteome</keyword>
<name>A0A060R9C6_9BACT</name>
<dbReference type="PANTHER" id="PTHR11135">
    <property type="entry name" value="HISTONE ACETYLTRANSFERASE-RELATED"/>
    <property type="match status" value="1"/>
</dbReference>
<evidence type="ECO:0000256" key="3">
    <source>
        <dbReference type="ARBA" id="ARBA00022691"/>
    </source>
</evidence>
<dbReference type="KEGG" id="rbc:BN938_2104"/>
<dbReference type="SUPFAM" id="SSF102114">
    <property type="entry name" value="Radical SAM enzymes"/>
    <property type="match status" value="1"/>
</dbReference>
<dbReference type="GO" id="GO:0051539">
    <property type="term" value="F:4 iron, 4 sulfur cluster binding"/>
    <property type="evidence" value="ECO:0007669"/>
    <property type="project" value="UniProtKB-KW"/>
</dbReference>
<dbReference type="PANTHER" id="PTHR11135:SF1">
    <property type="entry name" value="PROTEIN YHCC"/>
    <property type="match status" value="1"/>
</dbReference>
<evidence type="ECO:0000256" key="2">
    <source>
        <dbReference type="ARBA" id="ARBA00022485"/>
    </source>
</evidence>
<dbReference type="InterPro" id="IPR032432">
    <property type="entry name" value="Radical_SAM_C"/>
</dbReference>
<evidence type="ECO:0000256" key="1">
    <source>
        <dbReference type="ARBA" id="ARBA00001966"/>
    </source>
</evidence>
<keyword evidence="5" id="KW-0408">Iron</keyword>
<dbReference type="HOGENOM" id="CLU_060920_0_0_10"/>
<dbReference type="Pfam" id="PF16199">
    <property type="entry name" value="Radical_SAM_C"/>
    <property type="match status" value="1"/>
</dbReference>
<evidence type="ECO:0000313" key="9">
    <source>
        <dbReference type="Proteomes" id="UP000027616"/>
    </source>
</evidence>
<dbReference type="SMART" id="SM00729">
    <property type="entry name" value="Elp3"/>
    <property type="match status" value="1"/>
</dbReference>
<organism evidence="8 9">
    <name type="scientific">Mucinivorans hirudinis</name>
    <dbReference type="NCBI Taxonomy" id="1433126"/>
    <lineage>
        <taxon>Bacteria</taxon>
        <taxon>Pseudomonadati</taxon>
        <taxon>Bacteroidota</taxon>
        <taxon>Bacteroidia</taxon>
        <taxon>Bacteroidales</taxon>
        <taxon>Rikenellaceae</taxon>
        <taxon>Mucinivorans</taxon>
    </lineage>
</organism>
<dbReference type="InterPro" id="IPR007197">
    <property type="entry name" value="rSAM"/>
</dbReference>
<dbReference type="PATRIC" id="fig|1433126.3.peg.2077"/>
<keyword evidence="3" id="KW-0949">S-adenosyl-L-methionine</keyword>
<sequence length="312" mass="36153">MQGRRFRSYSEYFRSLFGTRVQKVTIDAGFTCPNRDGTVATGGCTFCLNDAFSPSYCRPEKSITEQINEGIGFHARRYAKSQKFLAYFQSFSNTYKPLCELEKIYSEALQHPEVVGMVIGTRPDCVDQEKLDYFKELSANHYVVIEYGIESVYDDILRDINRGHDFATARRAVEMTAERGIHCGAHFIIGFPGESPRMVLDSADVINSLPLDTVKFHQLQLFKGTEMAREYAQNPDKYHFYSLPNYIDLFIDLLERLRPDLIIERFAGEAPPEFHINHSWGKVRNETLIQLLEKRLEERDTYQGKFFDEKQK</sequence>
<evidence type="ECO:0000256" key="4">
    <source>
        <dbReference type="ARBA" id="ARBA00022723"/>
    </source>
</evidence>
<dbReference type="SFLD" id="SFLDG01091">
    <property type="entry name" value="uncharacterized_CHP01210-like"/>
    <property type="match status" value="1"/>
</dbReference>
<dbReference type="GO" id="GO:0046872">
    <property type="term" value="F:metal ion binding"/>
    <property type="evidence" value="ECO:0007669"/>
    <property type="project" value="UniProtKB-KW"/>
</dbReference>
<dbReference type="Pfam" id="PF04055">
    <property type="entry name" value="Radical_SAM"/>
    <property type="match status" value="1"/>
</dbReference>
<dbReference type="InterPro" id="IPR023404">
    <property type="entry name" value="rSAM_horseshoe"/>
</dbReference>
<dbReference type="PROSITE" id="PS51918">
    <property type="entry name" value="RADICAL_SAM"/>
    <property type="match status" value="1"/>
</dbReference>
<dbReference type="STRING" id="1433126.BN938_2104"/>
<dbReference type="OrthoDB" id="9801689at2"/>
<dbReference type="NCBIfam" id="TIGR01212">
    <property type="entry name" value="TIGR01212 family radical SAM protein"/>
    <property type="match status" value="1"/>
</dbReference>
<evidence type="ECO:0000259" key="7">
    <source>
        <dbReference type="PROSITE" id="PS51918"/>
    </source>
</evidence>
<dbReference type="InterPro" id="IPR006638">
    <property type="entry name" value="Elp3/MiaA/NifB-like_rSAM"/>
</dbReference>
<dbReference type="AlphaFoldDB" id="A0A060R9C6"/>
<dbReference type="InterPro" id="IPR058240">
    <property type="entry name" value="rSAM_sf"/>
</dbReference>
<evidence type="ECO:0000256" key="5">
    <source>
        <dbReference type="ARBA" id="ARBA00023004"/>
    </source>
</evidence>
<dbReference type="InterPro" id="IPR005911">
    <property type="entry name" value="YhcC-like"/>
</dbReference>
<proteinExistence type="predicted"/>
<dbReference type="InterPro" id="IPR039661">
    <property type="entry name" value="ELP3"/>
</dbReference>
<accession>A0A060R9C6</accession>
<keyword evidence="4" id="KW-0479">Metal-binding</keyword>
<comment type="cofactor">
    <cofactor evidence="1">
        <name>[4Fe-4S] cluster</name>
        <dbReference type="ChEBI" id="CHEBI:49883"/>
    </cofactor>
</comment>
<feature type="domain" description="Radical SAM core" evidence="7">
    <location>
        <begin position="16"/>
        <end position="260"/>
    </location>
</feature>
<keyword evidence="6" id="KW-0411">Iron-sulfur</keyword>
<reference evidence="8 9" key="1">
    <citation type="journal article" date="2015" name="Genome Announc.">
        <title>Complete Genome Sequence of the Novel Leech Symbiont Mucinivorans hirudinis M3T.</title>
        <authorList>
            <person name="Nelson M.C."/>
            <person name="Bomar L."/>
            <person name="Graf J."/>
        </authorList>
    </citation>
    <scope>NUCLEOTIDE SEQUENCE [LARGE SCALE GENOMIC DNA]</scope>
    <source>
        <strain evidence="9">M3</strain>
    </source>
</reference>
<dbReference type="SFLD" id="SFLDG01086">
    <property type="entry name" value="elongater_protein-like"/>
    <property type="match status" value="1"/>
</dbReference>
<dbReference type="Gene3D" id="3.80.30.20">
    <property type="entry name" value="tm_1862 like domain"/>
    <property type="match status" value="1"/>
</dbReference>
<dbReference type="EMBL" id="HG934468">
    <property type="protein sequence ID" value="CDN32177.1"/>
    <property type="molecule type" value="Genomic_DNA"/>
</dbReference>
<keyword evidence="2" id="KW-0004">4Fe-4S</keyword>
<evidence type="ECO:0000256" key="6">
    <source>
        <dbReference type="ARBA" id="ARBA00023014"/>
    </source>
</evidence>
<gene>
    <name evidence="8" type="ORF">BN938_2104</name>
</gene>
<dbReference type="SFLD" id="SFLDS00029">
    <property type="entry name" value="Radical_SAM"/>
    <property type="match status" value="1"/>
</dbReference>
<protein>
    <submittedName>
        <fullName evidence="8">Predicted Fe-S oxidoreductase</fullName>
    </submittedName>
</protein>
<evidence type="ECO:0000313" key="8">
    <source>
        <dbReference type="EMBL" id="CDN32177.1"/>
    </source>
</evidence>
<dbReference type="eggNOG" id="COG1242">
    <property type="taxonomic scope" value="Bacteria"/>
</dbReference>